<accession>A0A9X0CW33</accession>
<protein>
    <submittedName>
        <fullName evidence="2">Uncharacterized protein</fullName>
    </submittedName>
</protein>
<dbReference type="EMBL" id="MU826374">
    <property type="protein sequence ID" value="KAJ7377700.1"/>
    <property type="molecule type" value="Genomic_DNA"/>
</dbReference>
<dbReference type="OrthoDB" id="5980867at2759"/>
<name>A0A9X0CW33_9CNID</name>
<keyword evidence="3" id="KW-1185">Reference proteome</keyword>
<comment type="caution">
    <text evidence="2">The sequence shown here is derived from an EMBL/GenBank/DDBJ whole genome shotgun (WGS) entry which is preliminary data.</text>
</comment>
<dbReference type="Proteomes" id="UP001163046">
    <property type="component" value="Unassembled WGS sequence"/>
</dbReference>
<feature type="chain" id="PRO_5040996057" evidence="1">
    <location>
        <begin position="25"/>
        <end position="75"/>
    </location>
</feature>
<evidence type="ECO:0000256" key="1">
    <source>
        <dbReference type="SAM" id="SignalP"/>
    </source>
</evidence>
<evidence type="ECO:0000313" key="3">
    <source>
        <dbReference type="Proteomes" id="UP001163046"/>
    </source>
</evidence>
<dbReference type="AlphaFoldDB" id="A0A9X0CW33"/>
<organism evidence="2 3">
    <name type="scientific">Desmophyllum pertusum</name>
    <dbReference type="NCBI Taxonomy" id="174260"/>
    <lineage>
        <taxon>Eukaryota</taxon>
        <taxon>Metazoa</taxon>
        <taxon>Cnidaria</taxon>
        <taxon>Anthozoa</taxon>
        <taxon>Hexacorallia</taxon>
        <taxon>Scleractinia</taxon>
        <taxon>Caryophylliina</taxon>
        <taxon>Caryophylliidae</taxon>
        <taxon>Desmophyllum</taxon>
    </lineage>
</organism>
<feature type="signal peptide" evidence="1">
    <location>
        <begin position="1"/>
        <end position="24"/>
    </location>
</feature>
<proteinExistence type="predicted"/>
<reference evidence="2" key="1">
    <citation type="submission" date="2023-01" db="EMBL/GenBank/DDBJ databases">
        <title>Genome assembly of the deep-sea coral Lophelia pertusa.</title>
        <authorList>
            <person name="Herrera S."/>
            <person name="Cordes E."/>
        </authorList>
    </citation>
    <scope>NUCLEOTIDE SEQUENCE</scope>
    <source>
        <strain evidence="2">USNM1676648</strain>
        <tissue evidence="2">Polyp</tissue>
    </source>
</reference>
<gene>
    <name evidence="2" type="ORF">OS493_027262</name>
</gene>
<evidence type="ECO:0000313" key="2">
    <source>
        <dbReference type="EMBL" id="KAJ7377700.1"/>
    </source>
</evidence>
<keyword evidence="1" id="KW-0732">Signal</keyword>
<sequence length="75" mass="8354">MPSTQIAAGNFLLCLSILLAGGSASKILQIFSHMGLGCITWHTFFRYQCDKLFTMILPTLEEVPREDDAECKGSW</sequence>